<evidence type="ECO:0000256" key="6">
    <source>
        <dbReference type="ARBA" id="ARBA00022777"/>
    </source>
</evidence>
<keyword evidence="6 11" id="KW-0418">Kinase</keyword>
<evidence type="ECO:0000313" key="12">
    <source>
        <dbReference type="Proteomes" id="UP001321486"/>
    </source>
</evidence>
<evidence type="ECO:0000259" key="10">
    <source>
        <dbReference type="Pfam" id="PF07730"/>
    </source>
</evidence>
<keyword evidence="12" id="KW-1185">Reference proteome</keyword>
<organism evidence="11 12">
    <name type="scientific">Frondihabitans sucicola</name>
    <dbReference type="NCBI Taxonomy" id="1268041"/>
    <lineage>
        <taxon>Bacteria</taxon>
        <taxon>Bacillati</taxon>
        <taxon>Actinomycetota</taxon>
        <taxon>Actinomycetes</taxon>
        <taxon>Micrococcales</taxon>
        <taxon>Microbacteriaceae</taxon>
        <taxon>Frondihabitans</taxon>
    </lineage>
</organism>
<proteinExistence type="predicted"/>
<dbReference type="RefSeq" id="WP_286345914.1">
    <property type="nucleotide sequence ID" value="NZ_AP027732.1"/>
</dbReference>
<dbReference type="EC" id="2.7.13.3" evidence="2"/>
<dbReference type="PANTHER" id="PTHR24421">
    <property type="entry name" value="NITRATE/NITRITE SENSOR PROTEIN NARX-RELATED"/>
    <property type="match status" value="1"/>
</dbReference>
<evidence type="ECO:0000256" key="7">
    <source>
        <dbReference type="ARBA" id="ARBA00022840"/>
    </source>
</evidence>
<dbReference type="InterPro" id="IPR011712">
    <property type="entry name" value="Sig_transdc_His_kin_sub3_dim/P"/>
</dbReference>
<evidence type="ECO:0000256" key="8">
    <source>
        <dbReference type="ARBA" id="ARBA00023012"/>
    </source>
</evidence>
<keyword evidence="3" id="KW-0597">Phosphoprotein</keyword>
<dbReference type="GO" id="GO:0016301">
    <property type="term" value="F:kinase activity"/>
    <property type="evidence" value="ECO:0007669"/>
    <property type="project" value="UniProtKB-KW"/>
</dbReference>
<evidence type="ECO:0000256" key="2">
    <source>
        <dbReference type="ARBA" id="ARBA00012438"/>
    </source>
</evidence>
<evidence type="ECO:0000256" key="3">
    <source>
        <dbReference type="ARBA" id="ARBA00022553"/>
    </source>
</evidence>
<feature type="transmembrane region" description="Helical" evidence="9">
    <location>
        <begin position="110"/>
        <end position="127"/>
    </location>
</feature>
<protein>
    <recommendedName>
        <fullName evidence="2">histidine kinase</fullName>
        <ecNumber evidence="2">2.7.13.3</ecNumber>
    </recommendedName>
</protein>
<dbReference type="InterPro" id="IPR036890">
    <property type="entry name" value="HATPase_C_sf"/>
</dbReference>
<gene>
    <name evidence="11" type="ORF">GCM10025867_12800</name>
</gene>
<evidence type="ECO:0000256" key="9">
    <source>
        <dbReference type="SAM" id="Phobius"/>
    </source>
</evidence>
<keyword evidence="5" id="KW-0547">Nucleotide-binding</keyword>
<dbReference type="Pfam" id="PF07730">
    <property type="entry name" value="HisKA_3"/>
    <property type="match status" value="1"/>
</dbReference>
<keyword evidence="9" id="KW-0812">Transmembrane</keyword>
<keyword evidence="9" id="KW-1133">Transmembrane helix</keyword>
<reference evidence="12" key="1">
    <citation type="journal article" date="2019" name="Int. J. Syst. Evol. Microbiol.">
        <title>The Global Catalogue of Microorganisms (GCM) 10K type strain sequencing project: providing services to taxonomists for standard genome sequencing and annotation.</title>
        <authorList>
            <consortium name="The Broad Institute Genomics Platform"/>
            <consortium name="The Broad Institute Genome Sequencing Center for Infectious Disease"/>
            <person name="Wu L."/>
            <person name="Ma J."/>
        </authorList>
    </citation>
    <scope>NUCLEOTIDE SEQUENCE [LARGE SCALE GENOMIC DNA]</scope>
    <source>
        <strain evidence="12">NBRC 108728</strain>
    </source>
</reference>
<keyword evidence="4" id="KW-0808">Transferase</keyword>
<dbReference type="SUPFAM" id="SSF55874">
    <property type="entry name" value="ATPase domain of HSP90 chaperone/DNA topoisomerase II/histidine kinase"/>
    <property type="match status" value="1"/>
</dbReference>
<dbReference type="InterPro" id="IPR050482">
    <property type="entry name" value="Sensor_HK_TwoCompSys"/>
</dbReference>
<dbReference type="Proteomes" id="UP001321486">
    <property type="component" value="Chromosome"/>
</dbReference>
<evidence type="ECO:0000256" key="4">
    <source>
        <dbReference type="ARBA" id="ARBA00022679"/>
    </source>
</evidence>
<comment type="catalytic activity">
    <reaction evidence="1">
        <text>ATP + protein L-histidine = ADP + protein N-phospho-L-histidine.</text>
        <dbReference type="EC" id="2.7.13.3"/>
    </reaction>
</comment>
<sequence>MAFWLFAGHVAGAHLTTPVIAISLVALVAWVVRAFTRENRLGDVSAVVMLLGGTTMVQATDALMITPAIIAVLAVTVDRRHPIAVGASFALVGAAIVTATSIAYGRPPSFLLGVLGGLAIGFVIGFNRRQTRIAAERERELLARDLEIDREQQRSSLLADRARVARDIHDVLAHSLGGLVIQLDAVEALLENGRTDDAAARVLAARQLAAEGLGEARRAVATLRDPDADPSPERDALGAPDALERLMAAHESLGGRSVVEGRSALDQLDPEHARAVAGVLRETLSNARRHAPGETVTLVFSLDRHRGILRFRVSNPVPASEAVSPGGGHGLPGMRERVAELGDASWVDAERRGAEFVIEERW</sequence>
<feature type="domain" description="Signal transduction histidine kinase subgroup 3 dimerisation and phosphoacceptor" evidence="10">
    <location>
        <begin position="161"/>
        <end position="227"/>
    </location>
</feature>
<dbReference type="Gene3D" id="1.20.5.1930">
    <property type="match status" value="1"/>
</dbReference>
<keyword evidence="7" id="KW-0067">ATP-binding</keyword>
<dbReference type="PANTHER" id="PTHR24421:SF10">
    <property type="entry name" value="NITRATE_NITRITE SENSOR PROTEIN NARQ"/>
    <property type="match status" value="1"/>
</dbReference>
<name>A0ABN6XVP1_9MICO</name>
<dbReference type="CDD" id="cd16917">
    <property type="entry name" value="HATPase_UhpB-NarQ-NarX-like"/>
    <property type="match status" value="1"/>
</dbReference>
<keyword evidence="9" id="KW-0472">Membrane</keyword>
<accession>A0ABN6XVP1</accession>
<evidence type="ECO:0000256" key="5">
    <source>
        <dbReference type="ARBA" id="ARBA00022741"/>
    </source>
</evidence>
<feature type="transmembrane region" description="Helical" evidence="9">
    <location>
        <begin position="83"/>
        <end position="104"/>
    </location>
</feature>
<dbReference type="Gene3D" id="3.30.565.10">
    <property type="entry name" value="Histidine kinase-like ATPase, C-terminal domain"/>
    <property type="match status" value="1"/>
</dbReference>
<keyword evidence="8" id="KW-0902">Two-component regulatory system</keyword>
<dbReference type="EMBL" id="AP027732">
    <property type="protein sequence ID" value="BDZ49039.1"/>
    <property type="molecule type" value="Genomic_DNA"/>
</dbReference>
<evidence type="ECO:0000256" key="1">
    <source>
        <dbReference type="ARBA" id="ARBA00000085"/>
    </source>
</evidence>
<evidence type="ECO:0000313" key="11">
    <source>
        <dbReference type="EMBL" id="BDZ49039.1"/>
    </source>
</evidence>
<feature type="transmembrane region" description="Helical" evidence="9">
    <location>
        <begin position="12"/>
        <end position="32"/>
    </location>
</feature>